<organism evidence="3 4">
    <name type="scientific">Metarhizium album (strain ARSEF 1941)</name>
    <dbReference type="NCBI Taxonomy" id="1081103"/>
    <lineage>
        <taxon>Eukaryota</taxon>
        <taxon>Fungi</taxon>
        <taxon>Dikarya</taxon>
        <taxon>Ascomycota</taxon>
        <taxon>Pezizomycotina</taxon>
        <taxon>Sordariomycetes</taxon>
        <taxon>Hypocreomycetidae</taxon>
        <taxon>Hypocreales</taxon>
        <taxon>Clavicipitaceae</taxon>
        <taxon>Metarhizium</taxon>
    </lineage>
</organism>
<dbReference type="HOGENOM" id="CLU_362934_0_0_1"/>
<dbReference type="EMBL" id="AZHE01000007">
    <property type="protein sequence ID" value="KHN98502.1"/>
    <property type="molecule type" value="Genomic_DNA"/>
</dbReference>
<dbReference type="Proteomes" id="UP000030816">
    <property type="component" value="Unassembled WGS sequence"/>
</dbReference>
<dbReference type="OrthoDB" id="4939997at2759"/>
<reference evidence="3 4" key="1">
    <citation type="journal article" date="2014" name="Proc. Natl. Acad. Sci. U.S.A.">
        <title>Trajectory and genomic determinants of fungal-pathogen speciation and host adaptation.</title>
        <authorList>
            <person name="Hu X."/>
            <person name="Xiao G."/>
            <person name="Zheng P."/>
            <person name="Shang Y."/>
            <person name="Su Y."/>
            <person name="Zhang X."/>
            <person name="Liu X."/>
            <person name="Zhan S."/>
            <person name="St Leger R.J."/>
            <person name="Wang C."/>
        </authorList>
    </citation>
    <scope>NUCLEOTIDE SEQUENCE [LARGE SCALE GENOMIC DNA]</scope>
    <source>
        <strain evidence="3 4">ARSEF 1941</strain>
    </source>
</reference>
<dbReference type="AlphaFoldDB" id="A0A0B2WYJ8"/>
<evidence type="ECO:0000313" key="3">
    <source>
        <dbReference type="EMBL" id="KHN98502.1"/>
    </source>
</evidence>
<evidence type="ECO:0000256" key="1">
    <source>
        <dbReference type="SAM" id="MobiDB-lite"/>
    </source>
</evidence>
<feature type="chain" id="PRO_5002078655" evidence="2">
    <location>
        <begin position="24"/>
        <end position="770"/>
    </location>
</feature>
<feature type="compositionally biased region" description="Polar residues" evidence="1">
    <location>
        <begin position="282"/>
        <end position="291"/>
    </location>
</feature>
<protein>
    <submittedName>
        <fullName evidence="3">Uncharacterized protein</fullName>
    </submittedName>
</protein>
<dbReference type="Gene3D" id="3.90.210.10">
    <property type="entry name" value="Heat-Labile Enterotoxin, subunit A"/>
    <property type="match status" value="1"/>
</dbReference>
<dbReference type="STRING" id="1081103.A0A0B2WYJ8"/>
<proteinExistence type="predicted"/>
<keyword evidence="4" id="KW-1185">Reference proteome</keyword>
<accession>A0A0B2WYJ8</accession>
<evidence type="ECO:0000256" key="2">
    <source>
        <dbReference type="SAM" id="SignalP"/>
    </source>
</evidence>
<feature type="signal peptide" evidence="2">
    <location>
        <begin position="1"/>
        <end position="23"/>
    </location>
</feature>
<gene>
    <name evidence="3" type="ORF">MAM_03626</name>
</gene>
<feature type="region of interest" description="Disordered" evidence="1">
    <location>
        <begin position="196"/>
        <end position="316"/>
    </location>
</feature>
<feature type="region of interest" description="Disordered" evidence="1">
    <location>
        <begin position="92"/>
        <end position="123"/>
    </location>
</feature>
<feature type="compositionally biased region" description="Acidic residues" evidence="1">
    <location>
        <begin position="102"/>
        <end position="113"/>
    </location>
</feature>
<dbReference type="GeneID" id="63738081"/>
<dbReference type="RefSeq" id="XP_040679568.1">
    <property type="nucleotide sequence ID" value="XM_040822425.1"/>
</dbReference>
<sequence>MVQLGCTNLILLLHLQRISNTLALPGNRPSVDLRVLGVDDDEQNQFIVPDFYEDVEPVQVGQGLPNDALVYVVSWLDPEVVEADGIPLEQQLPKYNSNTLTSDDDDEEEEEEPPTVRNYGYTDMPTAVRSNLQLLAHGLSLRVFVFGQAPSSQGYHPRNLICMSEPLENLRLPQIYGRNYWDRDQWVNYGNDVQFSGGRSRCNPGPSGDKQRKIQTGSNEATKHQADNNLPEAQNPVPGPSSRQQDAGSSRDRTQTAPKPLVNCSPNKLKRPRDPVPGPSGGRQQEIQAGSSKGGKYQADSNNNLIESTSLPGPSGDQSNFSNIWAAAVENLSELWDEAKLKQLLLNGLDWLSANPGILGAIREAAPALLELMRRLQKQGKDLRSCFGSNPDGGTLKARREQGKQRNYCDTLPPTPDGPPPKFVFYSGFEWPAEAKSQGGLLPPSVSIYDSFSRDTLQAVWPFVSFLLPWSPMISLKGLRWITSTVLYGSLFLGKAAEDAATKASNATEGFSGVVYILSTTENMLISGEHVAIVGGAVWPQVAGWIQVPHGYRLPVIDGIHDKAQLGRHLVKASQAGFNPFQPNPDYDRKFDACTAGRGTLNFSDADAVVDFMNKNGQAVGWTGAFPLFKPAAIVTPASSKKDKMANAVTPPHEPSFWEKVSGWFEEHEVAIALISAAVLVLVPVVGEMVGPAIAAIAADGIATAGGVAVEGAATGGSIELAELGFGAEAGAGAGAGAGAEAGETTPLLGNSRVSNNWGSWKSIWKSKTE</sequence>
<name>A0A0B2WYJ8_METAS</name>
<feature type="region of interest" description="Disordered" evidence="1">
    <location>
        <begin position="383"/>
        <end position="420"/>
    </location>
</feature>
<feature type="compositionally biased region" description="Polar residues" evidence="1">
    <location>
        <begin position="299"/>
        <end position="316"/>
    </location>
</feature>
<keyword evidence="2" id="KW-0732">Signal</keyword>
<comment type="caution">
    <text evidence="3">The sequence shown here is derived from an EMBL/GenBank/DDBJ whole genome shotgun (WGS) entry which is preliminary data.</text>
</comment>
<evidence type="ECO:0000313" key="4">
    <source>
        <dbReference type="Proteomes" id="UP000030816"/>
    </source>
</evidence>